<comment type="caution">
    <text evidence="1">The sequence shown here is derived from an EMBL/GenBank/DDBJ whole genome shotgun (WGS) entry which is preliminary data.</text>
</comment>
<sequence>MTIIWVKNPHRRTRFPEAVKVLPIEHLFFFRVAIDKQVHGTAMGASISVTTANLTLEALETRALSSFEPRRKVFLRYIDDCFCIISKGLTN</sequence>
<protein>
    <recommendedName>
        <fullName evidence="3">Reverse transcriptase</fullName>
    </recommendedName>
</protein>
<accession>A0A9J6GU21</accession>
<evidence type="ECO:0000313" key="1">
    <source>
        <dbReference type="EMBL" id="KAH9378970.1"/>
    </source>
</evidence>
<dbReference type="AlphaFoldDB" id="A0A9J6GU21"/>
<organism evidence="1 2">
    <name type="scientific">Haemaphysalis longicornis</name>
    <name type="common">Bush tick</name>
    <dbReference type="NCBI Taxonomy" id="44386"/>
    <lineage>
        <taxon>Eukaryota</taxon>
        <taxon>Metazoa</taxon>
        <taxon>Ecdysozoa</taxon>
        <taxon>Arthropoda</taxon>
        <taxon>Chelicerata</taxon>
        <taxon>Arachnida</taxon>
        <taxon>Acari</taxon>
        <taxon>Parasitiformes</taxon>
        <taxon>Ixodida</taxon>
        <taxon>Ixodoidea</taxon>
        <taxon>Ixodidae</taxon>
        <taxon>Haemaphysalinae</taxon>
        <taxon>Haemaphysalis</taxon>
    </lineage>
</organism>
<evidence type="ECO:0000313" key="2">
    <source>
        <dbReference type="Proteomes" id="UP000821853"/>
    </source>
</evidence>
<dbReference type="VEuPathDB" id="VectorBase:HLOH_041975"/>
<keyword evidence="2" id="KW-1185">Reference proteome</keyword>
<dbReference type="OrthoDB" id="6513546at2759"/>
<dbReference type="Proteomes" id="UP000821853">
    <property type="component" value="Unassembled WGS sequence"/>
</dbReference>
<gene>
    <name evidence="1" type="ORF">HPB48_019447</name>
</gene>
<dbReference type="PANTHER" id="PTHR21301:SF10">
    <property type="entry name" value="REVERSE TRANSCRIPTASE DOMAIN-CONTAINING PROTEIN"/>
    <property type="match status" value="1"/>
</dbReference>
<name>A0A9J6GU21_HAELO</name>
<proteinExistence type="predicted"/>
<evidence type="ECO:0008006" key="3">
    <source>
        <dbReference type="Google" id="ProtNLM"/>
    </source>
</evidence>
<dbReference type="PANTHER" id="PTHR21301">
    <property type="entry name" value="REVERSE TRANSCRIPTASE"/>
    <property type="match status" value="1"/>
</dbReference>
<reference evidence="1 2" key="1">
    <citation type="journal article" date="2020" name="Cell">
        <title>Large-Scale Comparative Analyses of Tick Genomes Elucidate Their Genetic Diversity and Vector Capacities.</title>
        <authorList>
            <consortium name="Tick Genome and Microbiome Consortium (TIGMIC)"/>
            <person name="Jia N."/>
            <person name="Wang J."/>
            <person name="Shi W."/>
            <person name="Du L."/>
            <person name="Sun Y."/>
            <person name="Zhan W."/>
            <person name="Jiang J.F."/>
            <person name="Wang Q."/>
            <person name="Zhang B."/>
            <person name="Ji P."/>
            <person name="Bell-Sakyi L."/>
            <person name="Cui X.M."/>
            <person name="Yuan T.T."/>
            <person name="Jiang B.G."/>
            <person name="Yang W.F."/>
            <person name="Lam T.T."/>
            <person name="Chang Q.C."/>
            <person name="Ding S.J."/>
            <person name="Wang X.J."/>
            <person name="Zhu J.G."/>
            <person name="Ruan X.D."/>
            <person name="Zhao L."/>
            <person name="Wei J.T."/>
            <person name="Ye R.Z."/>
            <person name="Que T.C."/>
            <person name="Du C.H."/>
            <person name="Zhou Y.H."/>
            <person name="Cheng J.X."/>
            <person name="Dai P.F."/>
            <person name="Guo W.B."/>
            <person name="Han X.H."/>
            <person name="Huang E.J."/>
            <person name="Li L.F."/>
            <person name="Wei W."/>
            <person name="Gao Y.C."/>
            <person name="Liu J.Z."/>
            <person name="Shao H.Z."/>
            <person name="Wang X."/>
            <person name="Wang C.C."/>
            <person name="Yang T.C."/>
            <person name="Huo Q.B."/>
            <person name="Li W."/>
            <person name="Chen H.Y."/>
            <person name="Chen S.E."/>
            <person name="Zhou L.G."/>
            <person name="Ni X.B."/>
            <person name="Tian J.H."/>
            <person name="Sheng Y."/>
            <person name="Liu T."/>
            <person name="Pan Y.S."/>
            <person name="Xia L.Y."/>
            <person name="Li J."/>
            <person name="Zhao F."/>
            <person name="Cao W.C."/>
        </authorList>
    </citation>
    <scope>NUCLEOTIDE SEQUENCE [LARGE SCALE GENOMIC DNA]</scope>
    <source>
        <strain evidence="1">HaeL-2018</strain>
    </source>
</reference>
<dbReference type="EMBL" id="JABSTR010000009">
    <property type="protein sequence ID" value="KAH9378970.1"/>
    <property type="molecule type" value="Genomic_DNA"/>
</dbReference>